<feature type="transmembrane region" description="Helical" evidence="1">
    <location>
        <begin position="241"/>
        <end position="265"/>
    </location>
</feature>
<dbReference type="InterPro" id="IPR025291">
    <property type="entry name" value="DUF4153"/>
</dbReference>
<dbReference type="OrthoDB" id="9767931at2"/>
<feature type="transmembrane region" description="Helical" evidence="1">
    <location>
        <begin position="198"/>
        <end position="220"/>
    </location>
</feature>
<dbReference type="eggNOG" id="COG2205">
    <property type="taxonomic scope" value="Bacteria"/>
</dbReference>
<keyword evidence="1" id="KW-0472">Membrane</keyword>
<dbReference type="Pfam" id="PF13687">
    <property type="entry name" value="DUF4153"/>
    <property type="match status" value="1"/>
</dbReference>
<feature type="transmembrane region" description="Helical" evidence="1">
    <location>
        <begin position="46"/>
        <end position="65"/>
    </location>
</feature>
<feature type="transmembrane region" description="Helical" evidence="1">
    <location>
        <begin position="77"/>
        <end position="110"/>
    </location>
</feature>
<dbReference type="RefSeq" id="WP_157032190.1">
    <property type="nucleotide sequence ID" value="NZ_KK853997.1"/>
</dbReference>
<name>A0A066YS41_9ACTN</name>
<gene>
    <name evidence="2" type="ORF">KCH_53980</name>
</gene>
<feature type="transmembrane region" description="Helical" evidence="1">
    <location>
        <begin position="116"/>
        <end position="140"/>
    </location>
</feature>
<keyword evidence="3" id="KW-1185">Reference proteome</keyword>
<feature type="transmembrane region" description="Helical" evidence="1">
    <location>
        <begin position="317"/>
        <end position="337"/>
    </location>
</feature>
<dbReference type="Proteomes" id="UP000027178">
    <property type="component" value="Unassembled WGS sequence"/>
</dbReference>
<dbReference type="HOGENOM" id="CLU_025121_0_0_11"/>
<dbReference type="EMBL" id="JNBY01000101">
    <property type="protein sequence ID" value="KDN82794.1"/>
    <property type="molecule type" value="Genomic_DNA"/>
</dbReference>
<dbReference type="PATRIC" id="fig|1348663.4.peg.5226"/>
<evidence type="ECO:0000313" key="3">
    <source>
        <dbReference type="Proteomes" id="UP000027178"/>
    </source>
</evidence>
<evidence type="ECO:0000256" key="1">
    <source>
        <dbReference type="SAM" id="Phobius"/>
    </source>
</evidence>
<keyword evidence="1" id="KW-1133">Transmembrane helix</keyword>
<dbReference type="AlphaFoldDB" id="A0A066YS41"/>
<comment type="caution">
    <text evidence="2">The sequence shown here is derived from an EMBL/GenBank/DDBJ whole genome shotgun (WGS) entry which is preliminary data.</text>
</comment>
<organism evidence="2 3">
    <name type="scientific">Kitasatospora cheerisanensis KCTC 2395</name>
    <dbReference type="NCBI Taxonomy" id="1348663"/>
    <lineage>
        <taxon>Bacteria</taxon>
        <taxon>Bacillati</taxon>
        <taxon>Actinomycetota</taxon>
        <taxon>Actinomycetes</taxon>
        <taxon>Kitasatosporales</taxon>
        <taxon>Streptomycetaceae</taxon>
        <taxon>Kitasatospora</taxon>
    </lineage>
</organism>
<feature type="transmembrane region" description="Helical" evidence="1">
    <location>
        <begin position="160"/>
        <end position="178"/>
    </location>
</feature>
<keyword evidence="1" id="KW-0812">Transmembrane</keyword>
<feature type="transmembrane region" description="Helical" evidence="1">
    <location>
        <begin position="21"/>
        <end position="40"/>
    </location>
</feature>
<feature type="transmembrane region" description="Helical" evidence="1">
    <location>
        <begin position="381"/>
        <end position="400"/>
    </location>
</feature>
<proteinExistence type="predicted"/>
<protein>
    <submittedName>
        <fullName evidence="2">Uncharacterized protein</fullName>
    </submittedName>
</protein>
<feature type="transmembrane region" description="Helical" evidence="1">
    <location>
        <begin position="357"/>
        <end position="376"/>
    </location>
</feature>
<evidence type="ECO:0000313" key="2">
    <source>
        <dbReference type="EMBL" id="KDN82794.1"/>
    </source>
</evidence>
<feature type="transmembrane region" description="Helical" evidence="1">
    <location>
        <begin position="285"/>
        <end position="305"/>
    </location>
</feature>
<accession>A0A066YS41</accession>
<reference evidence="2 3" key="1">
    <citation type="submission" date="2014-05" db="EMBL/GenBank/DDBJ databases">
        <title>Draft Genome Sequence of Kitasatospora cheerisanensis KCTC 2395.</title>
        <authorList>
            <person name="Nam D.H."/>
        </authorList>
    </citation>
    <scope>NUCLEOTIDE SEQUENCE [LARGE SCALE GENOMIC DNA]</scope>
    <source>
        <strain evidence="2 3">KCTC 2395</strain>
    </source>
</reference>
<sequence>MDPLPEPEWLRPSKARTAAPASLRVLVAAGVSGLVSAVVLGDGIGANLLLCALAGAIGAGMTALGTGRKIKPWHLAFAATALLLCLVPAISGAGGAVTLALIAAICVGSLTLHGGARWVGVAMGSIGLWTHFMPGVAWGIRALRERRFPAKARAGQVFKAVLVSLVLLLIFGSLFAGADSTVADLLEGLVPSMDVGDVPLRFVFFAAGVSLALGAAHAAAAPRRWDRTRTRAGKERGRLEWAMPLVVMNLLFGTFVVVQLVVLIGGYGSIMRRTGMTPAEYARQGFWQLLWIAVLTLVVVALAKYWAPRSNAGDRRLVKVLLGLLCTLTLIVVGTALVRMSLYMDAFGLTRQRVDVAAVEIWLGLVFLMVLFGAVLSSRRWLPRAVVLSAAVAVALFGLLRTDSLIAEQNVDRHRTAGAHLDVSYLRSLSVDAVPALDRLPDDLRTCALQPIAAELADKPAPPWYAMSRAEARAREILAANPVTWDRGVACQRVGLVEDRREDY</sequence>